<keyword evidence="6" id="KW-0325">Glycoprotein</keyword>
<dbReference type="OMA" id="IVIPMEM"/>
<organism evidence="11 12">
    <name type="scientific">Chenopodium quinoa</name>
    <name type="common">Quinoa</name>
    <dbReference type="NCBI Taxonomy" id="63459"/>
    <lineage>
        <taxon>Eukaryota</taxon>
        <taxon>Viridiplantae</taxon>
        <taxon>Streptophyta</taxon>
        <taxon>Embryophyta</taxon>
        <taxon>Tracheophyta</taxon>
        <taxon>Spermatophyta</taxon>
        <taxon>Magnoliopsida</taxon>
        <taxon>eudicotyledons</taxon>
        <taxon>Gunneridae</taxon>
        <taxon>Pentapetalae</taxon>
        <taxon>Caryophyllales</taxon>
        <taxon>Chenopodiaceae</taxon>
        <taxon>Chenopodioideae</taxon>
        <taxon>Atripliceae</taxon>
        <taxon>Chenopodium</taxon>
    </lineage>
</organism>
<dbReference type="InterPro" id="IPR012334">
    <property type="entry name" value="Pectin_lyas_fold"/>
</dbReference>
<dbReference type="InterPro" id="IPR000070">
    <property type="entry name" value="Pectinesterase_cat"/>
</dbReference>
<dbReference type="UniPathway" id="UPA00545">
    <property type="reaction ID" value="UER00823"/>
</dbReference>
<feature type="domain" description="Pectinesterase catalytic" evidence="10">
    <location>
        <begin position="311"/>
        <end position="584"/>
    </location>
</feature>
<evidence type="ECO:0000313" key="12">
    <source>
        <dbReference type="Proteomes" id="UP000596660"/>
    </source>
</evidence>
<feature type="domain" description="Pectinesterase catalytic" evidence="10">
    <location>
        <begin position="47"/>
        <end position="275"/>
    </location>
</feature>
<comment type="pathway">
    <text evidence="1 9">Glycan metabolism; pectin degradation; 2-dehydro-3-deoxy-D-gluconate from pectin: step 1/5.</text>
</comment>
<keyword evidence="4 9" id="KW-0378">Hydrolase</keyword>
<dbReference type="GO" id="GO:0030599">
    <property type="term" value="F:pectinesterase activity"/>
    <property type="evidence" value="ECO:0007669"/>
    <property type="project" value="UniProtKB-UniRule"/>
</dbReference>
<protein>
    <recommendedName>
        <fullName evidence="3 9">Pectinesterase</fullName>
        <ecNumber evidence="3 9">3.1.1.11</ecNumber>
    </recommendedName>
</protein>
<evidence type="ECO:0000259" key="10">
    <source>
        <dbReference type="Pfam" id="PF01095"/>
    </source>
</evidence>
<comment type="function">
    <text evidence="8 9">Acts in the modification of cell walls via demethylesterification of cell wall pectin.</text>
</comment>
<sequence>MATQSSYFPTIILFVFALFCFISNSNARILSEKLTWKRLLTVDQSGNKGKFKTIQDAIDAVPSNNVDVTLILVMPGTYKEKVTVPEDKPFIILSGRDVSNTTITWDDSGDIYTSPTLSVFASDFMARYLTIENTYGPGAKAVALRVSSERAEFYACRITSYQDTLLDEGGSHFYSNCYIEGGTDFICGNAASLFQKCHIHSISQEDGAITAQRRSKPEEDTGFYFVDCRVTGIKSCTLGRPWGPYSRVVFVNSYMSNEVNSQGWDDWGKPSTHSTMEVRGCLLIILFVIGFCLEMAITCNAQGKWSKIITVDQSGKKGSYVKIQDAIDAVPSNNVQHIFIRVEPGIYKEKIVVPEDKPFITLSGRNANTTVITWNDGGDIFKSPTFSVFASDFTCRYLIIQNTYGTTKKAVALRVTSEKAVFFACKFTSYQDTLLDESGRHFYYNCFIEGGTDFIFGNAASLFKQCHLHSISQENGAITAQRRSSSEEKTGFYFVGCKITGVKSCTLGRPWGPYARVVFSQTYMSNAVLPQGWDDWGKPSTHRTAFYGEYKCYGPGARRTRRVVWSLSLSNHQASPYLTMSLMDGKTWVRA</sequence>
<comment type="subcellular location">
    <subcellularLocation>
        <location evidence="9">Secreted</location>
        <location evidence="9">Cell wall</location>
    </subcellularLocation>
</comment>
<dbReference type="Gramene" id="AUR62014476-RA">
    <property type="protein sequence ID" value="AUR62014476-RA:cds"/>
    <property type="gene ID" value="AUR62014476"/>
</dbReference>
<evidence type="ECO:0000256" key="8">
    <source>
        <dbReference type="ARBA" id="ARBA00057335"/>
    </source>
</evidence>
<dbReference type="PANTHER" id="PTHR31321">
    <property type="entry name" value="ACYL-COA THIOESTER HYDROLASE YBHC-RELATED"/>
    <property type="match status" value="1"/>
</dbReference>
<keyword evidence="5 9" id="KW-0063">Aspartyl esterase</keyword>
<dbReference type="Pfam" id="PF01095">
    <property type="entry name" value="Pectinesterase"/>
    <property type="match status" value="2"/>
</dbReference>
<dbReference type="Gene3D" id="2.160.20.10">
    <property type="entry name" value="Single-stranded right-handed beta-helix, Pectin lyase-like"/>
    <property type="match status" value="2"/>
</dbReference>
<dbReference type="FunFam" id="2.160.20.10:FF:000013">
    <property type="entry name" value="Pectinesterase"/>
    <property type="match status" value="1"/>
</dbReference>
<evidence type="ECO:0000313" key="11">
    <source>
        <dbReference type="EnsemblPlants" id="AUR62014476-RA:cds"/>
    </source>
</evidence>
<feature type="chain" id="PRO_5031609024" description="Pectinesterase" evidence="9">
    <location>
        <begin position="28"/>
        <end position="591"/>
    </location>
</feature>
<evidence type="ECO:0000256" key="3">
    <source>
        <dbReference type="ARBA" id="ARBA00013229"/>
    </source>
</evidence>
<dbReference type="Proteomes" id="UP000596660">
    <property type="component" value="Unplaced"/>
</dbReference>
<dbReference type="GO" id="GO:0042545">
    <property type="term" value="P:cell wall modification"/>
    <property type="evidence" value="ECO:0007669"/>
    <property type="project" value="UniProtKB-UniRule"/>
</dbReference>
<evidence type="ECO:0000256" key="7">
    <source>
        <dbReference type="ARBA" id="ARBA00047928"/>
    </source>
</evidence>
<keyword evidence="9" id="KW-0964">Secreted</keyword>
<comment type="similarity">
    <text evidence="2">Belongs to the pectinesterase family.</text>
</comment>
<dbReference type="EnsemblPlants" id="AUR62014476-RA">
    <property type="protein sequence ID" value="AUR62014476-RA:cds"/>
    <property type="gene ID" value="AUR62014476"/>
</dbReference>
<dbReference type="InterPro" id="IPR018040">
    <property type="entry name" value="Pectinesterase_Tyr_AS"/>
</dbReference>
<evidence type="ECO:0000256" key="9">
    <source>
        <dbReference type="RuleBase" id="RU000589"/>
    </source>
</evidence>
<evidence type="ECO:0000256" key="5">
    <source>
        <dbReference type="ARBA" id="ARBA00023085"/>
    </source>
</evidence>
<evidence type="ECO:0000256" key="1">
    <source>
        <dbReference type="ARBA" id="ARBA00005184"/>
    </source>
</evidence>
<keyword evidence="9" id="KW-0961">Cell wall biogenesis/degradation</keyword>
<dbReference type="GO" id="GO:0045490">
    <property type="term" value="P:pectin catabolic process"/>
    <property type="evidence" value="ECO:0007669"/>
    <property type="project" value="UniProtKB-UniRule"/>
</dbReference>
<evidence type="ECO:0000256" key="6">
    <source>
        <dbReference type="ARBA" id="ARBA00023180"/>
    </source>
</evidence>
<dbReference type="PANTHER" id="PTHR31321:SF72">
    <property type="entry name" value="PECTINESTERASE 11-RELATED"/>
    <property type="match status" value="1"/>
</dbReference>
<reference evidence="11" key="1">
    <citation type="journal article" date="2017" name="Nature">
        <title>The genome of Chenopodium quinoa.</title>
        <authorList>
            <person name="Jarvis D.E."/>
            <person name="Ho Y.S."/>
            <person name="Lightfoot D.J."/>
            <person name="Schmoeckel S.M."/>
            <person name="Li B."/>
            <person name="Borm T.J.A."/>
            <person name="Ohyanagi H."/>
            <person name="Mineta K."/>
            <person name="Michell C.T."/>
            <person name="Saber N."/>
            <person name="Kharbatia N.M."/>
            <person name="Rupper R.R."/>
            <person name="Sharp A.R."/>
            <person name="Dally N."/>
            <person name="Boughton B.A."/>
            <person name="Woo Y.H."/>
            <person name="Gao G."/>
            <person name="Schijlen E.G.W.M."/>
            <person name="Guo X."/>
            <person name="Momin A.A."/>
            <person name="Negrao S."/>
            <person name="Al-Babili S."/>
            <person name="Gehring C."/>
            <person name="Roessner U."/>
            <person name="Jung C."/>
            <person name="Murphy K."/>
            <person name="Arold S.T."/>
            <person name="Gojobori T."/>
            <person name="van der Linden C.G."/>
            <person name="van Loo E.N."/>
            <person name="Jellen E.N."/>
            <person name="Maughan P.J."/>
            <person name="Tester M."/>
        </authorList>
    </citation>
    <scope>NUCLEOTIDE SEQUENCE [LARGE SCALE GENOMIC DNA]</scope>
    <source>
        <strain evidence="11">cv. PI 614886</strain>
    </source>
</reference>
<accession>A0A803LKH9</accession>
<name>A0A803LKH9_CHEQI</name>
<dbReference type="EC" id="3.1.1.11" evidence="3 9"/>
<dbReference type="InterPro" id="IPR011050">
    <property type="entry name" value="Pectin_lyase_fold/virulence"/>
</dbReference>
<dbReference type="PROSITE" id="PS00800">
    <property type="entry name" value="PECTINESTERASE_1"/>
    <property type="match status" value="1"/>
</dbReference>
<evidence type="ECO:0000256" key="4">
    <source>
        <dbReference type="ARBA" id="ARBA00022801"/>
    </source>
</evidence>
<evidence type="ECO:0000256" key="2">
    <source>
        <dbReference type="ARBA" id="ARBA00008891"/>
    </source>
</evidence>
<reference evidence="11" key="2">
    <citation type="submission" date="2021-03" db="UniProtKB">
        <authorList>
            <consortium name="EnsemblPlants"/>
        </authorList>
    </citation>
    <scope>IDENTIFICATION</scope>
</reference>
<keyword evidence="9" id="KW-0134">Cell wall</keyword>
<dbReference type="AlphaFoldDB" id="A0A803LKH9"/>
<dbReference type="SUPFAM" id="SSF51126">
    <property type="entry name" value="Pectin lyase-like"/>
    <property type="match status" value="2"/>
</dbReference>
<keyword evidence="12" id="KW-1185">Reference proteome</keyword>
<proteinExistence type="inferred from homology"/>
<comment type="catalytic activity">
    <reaction evidence="7 9">
        <text>[(1-&gt;4)-alpha-D-galacturonosyl methyl ester](n) + n H2O = [(1-&gt;4)-alpha-D-galacturonosyl](n) + n methanol + n H(+)</text>
        <dbReference type="Rhea" id="RHEA:22380"/>
        <dbReference type="Rhea" id="RHEA-COMP:14570"/>
        <dbReference type="Rhea" id="RHEA-COMP:14573"/>
        <dbReference type="ChEBI" id="CHEBI:15377"/>
        <dbReference type="ChEBI" id="CHEBI:15378"/>
        <dbReference type="ChEBI" id="CHEBI:17790"/>
        <dbReference type="ChEBI" id="CHEBI:140522"/>
        <dbReference type="ChEBI" id="CHEBI:140523"/>
        <dbReference type="EC" id="3.1.1.11"/>
    </reaction>
</comment>
<feature type="signal peptide" evidence="9">
    <location>
        <begin position="1"/>
        <end position="27"/>
    </location>
</feature>
<keyword evidence="9" id="KW-0732">Signal</keyword>